<dbReference type="InterPro" id="IPR000073">
    <property type="entry name" value="AB_hydrolase_1"/>
</dbReference>
<dbReference type="EMBL" id="CP038639">
    <property type="protein sequence ID" value="QBY56240.1"/>
    <property type="molecule type" value="Genomic_DNA"/>
</dbReference>
<dbReference type="Gene3D" id="3.40.50.1820">
    <property type="entry name" value="alpha/beta hydrolase"/>
    <property type="match status" value="1"/>
</dbReference>
<dbReference type="PRINTS" id="PR00412">
    <property type="entry name" value="EPOXHYDRLASE"/>
</dbReference>
<accession>A0A4P7LJA3</accession>
<dbReference type="GO" id="GO:0016020">
    <property type="term" value="C:membrane"/>
    <property type="evidence" value="ECO:0007669"/>
    <property type="project" value="TreeGrafter"/>
</dbReference>
<keyword evidence="2" id="KW-0378">Hydrolase</keyword>
<evidence type="ECO:0000313" key="3">
    <source>
        <dbReference type="Proteomes" id="UP000295294"/>
    </source>
</evidence>
<organism evidence="2 3">
    <name type="scientific">Cupriavidus oxalaticus</name>
    <dbReference type="NCBI Taxonomy" id="96344"/>
    <lineage>
        <taxon>Bacteria</taxon>
        <taxon>Pseudomonadati</taxon>
        <taxon>Pseudomonadota</taxon>
        <taxon>Betaproteobacteria</taxon>
        <taxon>Burkholderiales</taxon>
        <taxon>Burkholderiaceae</taxon>
        <taxon>Cupriavidus</taxon>
    </lineage>
</organism>
<dbReference type="RefSeq" id="WP_135707403.1">
    <property type="nucleotide sequence ID" value="NZ_CP038639.1"/>
</dbReference>
<dbReference type="AlphaFoldDB" id="A0A4P7LJA3"/>
<dbReference type="Pfam" id="PF00561">
    <property type="entry name" value="Abhydrolase_1"/>
    <property type="match status" value="1"/>
</dbReference>
<dbReference type="GO" id="GO:0016787">
    <property type="term" value="F:hydrolase activity"/>
    <property type="evidence" value="ECO:0007669"/>
    <property type="project" value="UniProtKB-KW"/>
</dbReference>
<proteinExistence type="predicted"/>
<dbReference type="KEGG" id="cox:E0W60_34920"/>
<evidence type="ECO:0000313" key="2">
    <source>
        <dbReference type="EMBL" id="QBY56240.1"/>
    </source>
</evidence>
<dbReference type="Proteomes" id="UP000295294">
    <property type="component" value="Plasmid unnamed4"/>
</dbReference>
<geneLocation type="plasmid" evidence="2">
    <name>unnamed4</name>
</geneLocation>
<dbReference type="InterPro" id="IPR000639">
    <property type="entry name" value="Epox_hydrolase-like"/>
</dbReference>
<gene>
    <name evidence="2" type="ORF">E0W60_34920</name>
</gene>
<dbReference type="PANTHER" id="PTHR43798:SF33">
    <property type="entry name" value="HYDROLASE, PUTATIVE (AFU_ORTHOLOGUE AFUA_2G14860)-RELATED"/>
    <property type="match status" value="1"/>
</dbReference>
<keyword evidence="2" id="KW-0614">Plasmid</keyword>
<dbReference type="InterPro" id="IPR029058">
    <property type="entry name" value="AB_hydrolase_fold"/>
</dbReference>
<dbReference type="SUPFAM" id="SSF53474">
    <property type="entry name" value="alpha/beta-Hydrolases"/>
    <property type="match status" value="1"/>
</dbReference>
<protein>
    <submittedName>
        <fullName evidence="2">Alpha/beta hydrolase</fullName>
    </submittedName>
</protein>
<dbReference type="PANTHER" id="PTHR43798">
    <property type="entry name" value="MONOACYLGLYCEROL LIPASE"/>
    <property type="match status" value="1"/>
</dbReference>
<sequence length="272" mass="29442">MQRLTIDVDGVATSYLSAGNPADPVVLMIHGTFWSRVWQPVLDDVAAAGLYCVAVDLPGLGHSEGELTVETASVPALAAWVERFARARGLSGPVGVAAHDIGGGIAQHMVVQGNLGVSRLALLNAVMYDSWPVPAVARYRDPAVAAATTHEELVAARRTAITRCLDRAATPERVEEYLAPWLQARVARNWIALAAAADNRHTQALVPALRESPIPKLLVWGEDDPFQQIGHAERFAREMPHAQLVRIPHACHFPAENDPDAVAKALREFFQP</sequence>
<reference evidence="2 3" key="1">
    <citation type="submission" date="2019-03" db="EMBL/GenBank/DDBJ databases">
        <title>Efficiently degradation of phenoxyalkanoic acid herbicides by Cupriavidus oxalaticus strain X32.</title>
        <authorList>
            <person name="Sheng X."/>
        </authorList>
    </citation>
    <scope>NUCLEOTIDE SEQUENCE [LARGE SCALE GENOMIC DNA]</scope>
    <source>
        <strain evidence="2 3">X32</strain>
        <plasmid evidence="2 3">unnamed4</plasmid>
    </source>
</reference>
<name>A0A4P7LJA3_9BURK</name>
<dbReference type="InterPro" id="IPR050266">
    <property type="entry name" value="AB_hydrolase_sf"/>
</dbReference>
<feature type="domain" description="AB hydrolase-1" evidence="1">
    <location>
        <begin position="24"/>
        <end position="257"/>
    </location>
</feature>
<dbReference type="OrthoDB" id="9780765at2"/>
<evidence type="ECO:0000259" key="1">
    <source>
        <dbReference type="Pfam" id="PF00561"/>
    </source>
</evidence>